<dbReference type="PANTHER" id="PTHR12110:SF21">
    <property type="entry name" value="XYLOSE ISOMERASE-LIKE TIM BARREL DOMAIN-CONTAINING PROTEIN"/>
    <property type="match status" value="1"/>
</dbReference>
<dbReference type="Pfam" id="PF01261">
    <property type="entry name" value="AP_endonuc_2"/>
    <property type="match status" value="1"/>
</dbReference>
<proteinExistence type="predicted"/>
<dbReference type="InterPro" id="IPR036237">
    <property type="entry name" value="Xyl_isomerase-like_sf"/>
</dbReference>
<reference evidence="2 3" key="1">
    <citation type="submission" date="2017-03" db="EMBL/GenBank/DDBJ databases">
        <title>Genomes of endolithic fungi from Antarctica.</title>
        <authorList>
            <person name="Coleine C."/>
            <person name="Masonjones S."/>
            <person name="Stajich J.E."/>
        </authorList>
    </citation>
    <scope>NUCLEOTIDE SEQUENCE [LARGE SCALE GENOMIC DNA]</scope>
    <source>
        <strain evidence="2 3">CCFEE 5187</strain>
    </source>
</reference>
<dbReference type="InterPro" id="IPR050312">
    <property type="entry name" value="IolE/XylAMocC-like"/>
</dbReference>
<dbReference type="AlphaFoldDB" id="A0A4U0WAL8"/>
<name>A0A4U0WAL8_9PEZI</name>
<dbReference type="SUPFAM" id="SSF51658">
    <property type="entry name" value="Xylose isomerase-like"/>
    <property type="match status" value="1"/>
</dbReference>
<dbReference type="PANTHER" id="PTHR12110">
    <property type="entry name" value="HYDROXYPYRUVATE ISOMERASE"/>
    <property type="match status" value="1"/>
</dbReference>
<dbReference type="OrthoDB" id="5360893at2759"/>
<gene>
    <name evidence="2" type="ORF">B0A49_13056</name>
</gene>
<accession>A0A4U0WAL8</accession>
<dbReference type="EMBL" id="NAJN01001961">
    <property type="protein sequence ID" value="TKA59724.1"/>
    <property type="molecule type" value="Genomic_DNA"/>
</dbReference>
<protein>
    <recommendedName>
        <fullName evidence="1">Xylose isomerase-like TIM barrel domain-containing protein</fullName>
    </recommendedName>
</protein>
<organism evidence="2 3">
    <name type="scientific">Cryomyces minteri</name>
    <dbReference type="NCBI Taxonomy" id="331657"/>
    <lineage>
        <taxon>Eukaryota</taxon>
        <taxon>Fungi</taxon>
        <taxon>Dikarya</taxon>
        <taxon>Ascomycota</taxon>
        <taxon>Pezizomycotina</taxon>
        <taxon>Dothideomycetes</taxon>
        <taxon>Dothideomycetes incertae sedis</taxon>
        <taxon>Cryomyces</taxon>
    </lineage>
</organism>
<dbReference type="InterPro" id="IPR013022">
    <property type="entry name" value="Xyl_isomerase-like_TIM-brl"/>
</dbReference>
<keyword evidence="3" id="KW-1185">Reference proteome</keyword>
<evidence type="ECO:0000313" key="2">
    <source>
        <dbReference type="EMBL" id="TKA59724.1"/>
    </source>
</evidence>
<sequence>MPCRPAISSMSLGRAWVHELPNKLDQAVKHGFEGIEVFYEDLEYIAKARAGGLTDANKLAAAHTIRALCDERDLAVVGLQPCLHYEGLKDEREHAARIDKFKLWFRLAKILGTDIVQIPSNFLPADQIASDLDTLVADMVEVADLGAREQPPIRFAYESLCWGTYVDTWEQCWDIVRRVDRPNFGACLDTFNIAGRVYADPAAASGKTANAEADMAASLARLVETFDVSKIFYIQIVDAERLDKPLVEGHEYYVADQPARMSWSRNCRLFYGEEDRGAYLPVREVTRALLEGLKFKGWVSMELFNRSMADPSPETPAEHARRGGEAWKRLVKDFDLKTAA</sequence>
<feature type="domain" description="Xylose isomerase-like TIM barrel" evidence="1">
    <location>
        <begin position="24"/>
        <end position="320"/>
    </location>
</feature>
<evidence type="ECO:0000259" key="1">
    <source>
        <dbReference type="Pfam" id="PF01261"/>
    </source>
</evidence>
<dbReference type="Gene3D" id="3.20.20.150">
    <property type="entry name" value="Divalent-metal-dependent TIM barrel enzymes"/>
    <property type="match status" value="1"/>
</dbReference>
<comment type="caution">
    <text evidence="2">The sequence shown here is derived from an EMBL/GenBank/DDBJ whole genome shotgun (WGS) entry which is preliminary data.</text>
</comment>
<dbReference type="Proteomes" id="UP000308768">
    <property type="component" value="Unassembled WGS sequence"/>
</dbReference>
<dbReference type="STRING" id="331657.A0A4U0WAL8"/>
<evidence type="ECO:0000313" key="3">
    <source>
        <dbReference type="Proteomes" id="UP000308768"/>
    </source>
</evidence>